<protein>
    <submittedName>
        <fullName evidence="4">Cytidine deaminase</fullName>
    </submittedName>
</protein>
<evidence type="ECO:0000259" key="3">
    <source>
        <dbReference type="PROSITE" id="PS51747"/>
    </source>
</evidence>
<accession>A0ABS6FYY4</accession>
<dbReference type="InterPro" id="IPR002125">
    <property type="entry name" value="CMP_dCMP_dom"/>
</dbReference>
<keyword evidence="2" id="KW-0378">Hydrolase</keyword>
<dbReference type="RefSeq" id="WP_216414940.1">
    <property type="nucleotide sequence ID" value="NZ_JAHLQK010000001.1"/>
</dbReference>
<proteinExistence type="inferred from homology"/>
<evidence type="ECO:0000256" key="2">
    <source>
        <dbReference type="ARBA" id="ARBA00022801"/>
    </source>
</evidence>
<name>A0ABS6FYY4_9FIRM</name>
<dbReference type="Pfam" id="PF00383">
    <property type="entry name" value="dCMP_cyt_deam_1"/>
    <property type="match status" value="1"/>
</dbReference>
<feature type="domain" description="CMP/dCMP-type deaminase" evidence="3">
    <location>
        <begin position="7"/>
        <end position="125"/>
    </location>
</feature>
<reference evidence="4 5" key="1">
    <citation type="submission" date="2021-06" db="EMBL/GenBank/DDBJ databases">
        <authorList>
            <person name="Sun Q."/>
            <person name="Li D."/>
        </authorList>
    </citation>
    <scope>NUCLEOTIDE SEQUENCE [LARGE SCALE GENOMIC DNA]</scope>
    <source>
        <strain evidence="4 5">MSJ-5</strain>
    </source>
</reference>
<dbReference type="PROSITE" id="PS00903">
    <property type="entry name" value="CYT_DCMP_DEAMINASES_1"/>
    <property type="match status" value="1"/>
</dbReference>
<evidence type="ECO:0000313" key="5">
    <source>
        <dbReference type="Proteomes" id="UP000779508"/>
    </source>
</evidence>
<evidence type="ECO:0000256" key="1">
    <source>
        <dbReference type="ARBA" id="ARBA00006576"/>
    </source>
</evidence>
<dbReference type="PANTHER" id="PTHR11644:SF2">
    <property type="entry name" value="CYTIDINE DEAMINASE"/>
    <property type="match status" value="1"/>
</dbReference>
<dbReference type="InterPro" id="IPR050202">
    <property type="entry name" value="Cyt/Deoxycyt_deaminase"/>
</dbReference>
<dbReference type="Proteomes" id="UP000779508">
    <property type="component" value="Unassembled WGS sequence"/>
</dbReference>
<dbReference type="EMBL" id="JAHLQK010000001">
    <property type="protein sequence ID" value="MBU5675460.1"/>
    <property type="molecule type" value="Genomic_DNA"/>
</dbReference>
<gene>
    <name evidence="4" type="ORF">KQI88_03405</name>
</gene>
<comment type="caution">
    <text evidence="4">The sequence shown here is derived from an EMBL/GenBank/DDBJ whole genome shotgun (WGS) entry which is preliminary data.</text>
</comment>
<keyword evidence="5" id="KW-1185">Reference proteome</keyword>
<dbReference type="CDD" id="cd01283">
    <property type="entry name" value="cytidine_deaminase"/>
    <property type="match status" value="1"/>
</dbReference>
<organism evidence="4 5">
    <name type="scientific">Alkaliphilus flagellatus</name>
    <dbReference type="NCBI Taxonomy" id="2841507"/>
    <lineage>
        <taxon>Bacteria</taxon>
        <taxon>Bacillati</taxon>
        <taxon>Bacillota</taxon>
        <taxon>Clostridia</taxon>
        <taxon>Peptostreptococcales</taxon>
        <taxon>Natronincolaceae</taxon>
        <taxon>Alkaliphilus</taxon>
    </lineage>
</organism>
<dbReference type="PROSITE" id="PS51747">
    <property type="entry name" value="CYT_DCMP_DEAMINASES_2"/>
    <property type="match status" value="1"/>
</dbReference>
<sequence>MKFDELYDIAKNTLNPRKLSKNSYAGSVAAAILSESGKVYTGVCIDTPCSMGFCAEHAAIAAMITAGENRITKVIAVYEDGTIIPPCGRCREFICQIHDENYKCEVMIKKDQILTINDLLPSRWE</sequence>
<dbReference type="PANTHER" id="PTHR11644">
    <property type="entry name" value="CYTIDINE DEAMINASE"/>
    <property type="match status" value="1"/>
</dbReference>
<evidence type="ECO:0000313" key="4">
    <source>
        <dbReference type="EMBL" id="MBU5675460.1"/>
    </source>
</evidence>
<dbReference type="InterPro" id="IPR016192">
    <property type="entry name" value="APOBEC/CMP_deaminase_Zn-bd"/>
</dbReference>
<comment type="similarity">
    <text evidence="1">Belongs to the cytidine and deoxycytidylate deaminase family.</text>
</comment>